<feature type="transmembrane region" description="Helical" evidence="7">
    <location>
        <begin position="149"/>
        <end position="167"/>
    </location>
</feature>
<dbReference type="PANTHER" id="PTHR12639:SF7">
    <property type="entry name" value="HTTM DOMAIN-CONTAINING PROTEIN"/>
    <property type="match status" value="1"/>
</dbReference>
<feature type="transmembrane region" description="Helical" evidence="7">
    <location>
        <begin position="110"/>
        <end position="128"/>
    </location>
</feature>
<dbReference type="PANTHER" id="PTHR12639">
    <property type="entry name" value="VITAMIN K-DEPENDENT GAMMA-CARBOXYLASE"/>
    <property type="match status" value="1"/>
</dbReference>
<evidence type="ECO:0000256" key="6">
    <source>
        <dbReference type="ARBA" id="ARBA00023239"/>
    </source>
</evidence>
<evidence type="ECO:0000256" key="2">
    <source>
        <dbReference type="ARBA" id="ARBA00022692"/>
    </source>
</evidence>
<evidence type="ECO:0000256" key="1">
    <source>
        <dbReference type="ARBA" id="ARBA00004127"/>
    </source>
</evidence>
<evidence type="ECO:0000256" key="4">
    <source>
        <dbReference type="ARBA" id="ARBA00023136"/>
    </source>
</evidence>
<keyword evidence="4 7" id="KW-0472">Membrane</keyword>
<evidence type="ECO:0000313" key="10">
    <source>
        <dbReference type="Proteomes" id="UP000309016"/>
    </source>
</evidence>
<dbReference type="GO" id="GO:0008488">
    <property type="term" value="F:gamma-glutamyl carboxylase activity"/>
    <property type="evidence" value="ECO:0007669"/>
    <property type="project" value="InterPro"/>
</dbReference>
<gene>
    <name evidence="9" type="ORF">FHG64_08135</name>
</gene>
<evidence type="ECO:0000256" key="3">
    <source>
        <dbReference type="ARBA" id="ARBA00022989"/>
    </source>
</evidence>
<dbReference type="RefSeq" id="WP_139065933.1">
    <property type="nucleotide sequence ID" value="NZ_CP040812.1"/>
</dbReference>
<dbReference type="Proteomes" id="UP000309016">
    <property type="component" value="Chromosome"/>
</dbReference>
<dbReference type="GO" id="GO:0019842">
    <property type="term" value="F:vitamin binding"/>
    <property type="evidence" value="ECO:0007669"/>
    <property type="project" value="TreeGrafter"/>
</dbReference>
<protein>
    <submittedName>
        <fullName evidence="9">HTTM domain-containing protein</fullName>
    </submittedName>
</protein>
<feature type="transmembrane region" description="Helical" evidence="7">
    <location>
        <begin position="201"/>
        <end position="223"/>
    </location>
</feature>
<dbReference type="AlphaFoldDB" id="A0A5B7X2Q9"/>
<evidence type="ECO:0000256" key="7">
    <source>
        <dbReference type="SAM" id="Phobius"/>
    </source>
</evidence>
<dbReference type="KEGG" id="afla:FHG64_08135"/>
<comment type="subcellular location">
    <subcellularLocation>
        <location evidence="1">Endomembrane system</location>
        <topology evidence="1">Multi-pass membrane protein</topology>
    </subcellularLocation>
</comment>
<feature type="transmembrane region" description="Helical" evidence="7">
    <location>
        <begin position="12"/>
        <end position="39"/>
    </location>
</feature>
<evidence type="ECO:0000313" key="9">
    <source>
        <dbReference type="EMBL" id="QCY69365.1"/>
    </source>
</evidence>
<name>A0A5B7X2Q9_9FLAO</name>
<reference evidence="9 10" key="1">
    <citation type="submission" date="2019-06" db="EMBL/GenBank/DDBJ databases">
        <title>Complete genome sequence of Antarcticibacterium flavum KCTC 52984T from an Antarctic marine sediment.</title>
        <authorList>
            <person name="Lee Y.M."/>
            <person name="Shin S.C."/>
        </authorList>
    </citation>
    <scope>NUCLEOTIDE SEQUENCE [LARGE SCALE GENOMIC DNA]</scope>
    <source>
        <strain evidence="9 10">KCTC 52984</strain>
    </source>
</reference>
<evidence type="ECO:0000259" key="8">
    <source>
        <dbReference type="SMART" id="SM00752"/>
    </source>
</evidence>
<dbReference type="Pfam" id="PF22777">
    <property type="entry name" value="VKGC_lumenal_dom"/>
    <property type="match status" value="1"/>
</dbReference>
<sequence length="439" mass="51780">MLNKWLFTRIDNSALVVFRIMFGFLIAIEAFGAIATGWIRRTLMEPQETFNFIGFDFLQPLPGEGMLYYYGLMGLFGVLVMVGYKYRLSIIAYGLMWAGVYLMQKSSYNNHYYLLMLLCIIMALLPANRHISLDAKLKSSIRDISMPRWVWVAIVLQMWIVYTYAAIAKLYPDWFNATFPELLMYSKRNYWLVGDFLQQSWVHYTIAWFGFLFDLLIIPALLWRKTRVPAFLAAIFFHLFNSFIFHIGIFPYLALALAVFFFPSRRINQIFLRGRKPYYEAGEVVVPSYRKPLLVFFSVWFIVQIALPLRHHFFQDNVLWTEEGHRLSWRMMLRSKGGDSTFKVVEKGTTDTIYVDKNNYLSNKQLRAINSKPDMLWQFAQRLKREYAAQGRDVQVFVDARVRVNGRPSQQFIDPKVDLAAEKWQHFKHHDWILPSNLD</sequence>
<dbReference type="GO" id="GO:0012505">
    <property type="term" value="C:endomembrane system"/>
    <property type="evidence" value="ECO:0007669"/>
    <property type="project" value="UniProtKB-SubCell"/>
</dbReference>
<keyword evidence="5" id="KW-1015">Disulfide bond</keyword>
<feature type="domain" description="HTTM-like" evidence="8">
    <location>
        <begin position="7"/>
        <end position="266"/>
    </location>
</feature>
<evidence type="ECO:0000256" key="5">
    <source>
        <dbReference type="ARBA" id="ARBA00023157"/>
    </source>
</evidence>
<keyword evidence="3 7" id="KW-1133">Transmembrane helix</keyword>
<dbReference type="SMART" id="SM00752">
    <property type="entry name" value="HTTM"/>
    <property type="match status" value="1"/>
</dbReference>
<dbReference type="Pfam" id="PF05090">
    <property type="entry name" value="HTTM"/>
    <property type="match status" value="1"/>
</dbReference>
<dbReference type="OrthoDB" id="341137at2"/>
<feature type="transmembrane region" description="Helical" evidence="7">
    <location>
        <begin position="235"/>
        <end position="262"/>
    </location>
</feature>
<dbReference type="InterPro" id="IPR011020">
    <property type="entry name" value="HTTM-like"/>
</dbReference>
<dbReference type="InterPro" id="IPR053934">
    <property type="entry name" value="HTTM_dom"/>
</dbReference>
<keyword evidence="10" id="KW-1185">Reference proteome</keyword>
<accession>A0A5B7X2Q9</accession>
<keyword evidence="2 7" id="KW-0812">Transmembrane</keyword>
<dbReference type="EMBL" id="CP040812">
    <property type="protein sequence ID" value="QCY69365.1"/>
    <property type="molecule type" value="Genomic_DNA"/>
</dbReference>
<proteinExistence type="predicted"/>
<organism evidence="9 10">
    <name type="scientific">Antarcticibacterium flavum</name>
    <dbReference type="NCBI Taxonomy" id="2058175"/>
    <lineage>
        <taxon>Bacteria</taxon>
        <taxon>Pseudomonadati</taxon>
        <taxon>Bacteroidota</taxon>
        <taxon>Flavobacteriia</taxon>
        <taxon>Flavobacteriales</taxon>
        <taxon>Flavobacteriaceae</taxon>
        <taxon>Antarcticibacterium</taxon>
    </lineage>
</organism>
<keyword evidence="6" id="KW-0456">Lyase</keyword>
<dbReference type="InterPro" id="IPR007782">
    <property type="entry name" value="VKG_COase"/>
</dbReference>
<dbReference type="InterPro" id="IPR053935">
    <property type="entry name" value="VKGC_lumenal_dom"/>
</dbReference>